<dbReference type="PANTHER" id="PTHR21137">
    <property type="entry name" value="ODORANT RECEPTOR"/>
    <property type="match status" value="1"/>
</dbReference>
<dbReference type="AlphaFoldDB" id="A0A0H3U745"/>
<dbReference type="InterPro" id="IPR004117">
    <property type="entry name" value="7tm6_olfct_rcpt"/>
</dbReference>
<evidence type="ECO:0000256" key="8">
    <source>
        <dbReference type="ARBA" id="ARBA00023170"/>
    </source>
</evidence>
<keyword evidence="3" id="KW-0716">Sensory transduction</keyword>
<evidence type="ECO:0000256" key="9">
    <source>
        <dbReference type="ARBA" id="ARBA00023224"/>
    </source>
</evidence>
<dbReference type="GO" id="GO:0004984">
    <property type="term" value="F:olfactory receptor activity"/>
    <property type="evidence" value="ECO:0007669"/>
    <property type="project" value="InterPro"/>
</dbReference>
<keyword evidence="7 10" id="KW-0472">Membrane</keyword>
<keyword evidence="6 10" id="KW-1133">Transmembrane helix</keyword>
<evidence type="ECO:0000256" key="4">
    <source>
        <dbReference type="ARBA" id="ARBA00022692"/>
    </source>
</evidence>
<protein>
    <submittedName>
        <fullName evidence="11">Odorant receptor 1</fullName>
    </submittedName>
</protein>
<feature type="transmembrane region" description="Helical" evidence="10">
    <location>
        <begin position="109"/>
        <end position="128"/>
    </location>
</feature>
<dbReference type="Pfam" id="PF02949">
    <property type="entry name" value="7tm_6"/>
    <property type="match status" value="1"/>
</dbReference>
<dbReference type="GO" id="GO:0005549">
    <property type="term" value="F:odorant binding"/>
    <property type="evidence" value="ECO:0007669"/>
    <property type="project" value="InterPro"/>
</dbReference>
<evidence type="ECO:0000313" key="11">
    <source>
        <dbReference type="EMBL" id="AID59301.1"/>
    </source>
</evidence>
<dbReference type="GO" id="GO:0005886">
    <property type="term" value="C:plasma membrane"/>
    <property type="evidence" value="ECO:0007669"/>
    <property type="project" value="UniProtKB-SubCell"/>
</dbReference>
<keyword evidence="5" id="KW-0552">Olfaction</keyword>
<feature type="transmembrane region" description="Helical" evidence="10">
    <location>
        <begin position="20"/>
        <end position="39"/>
    </location>
</feature>
<proteinExistence type="evidence at transcript level"/>
<keyword evidence="4 10" id="KW-0812">Transmembrane</keyword>
<sequence length="199" mass="23206">MEQSWRASNYLTLQEFFTTMFRHLISGLAFFTLHACAHARNCRIQFIKLGRTYDKEAIVQCILRHQRLLEYSRDIEDVFSCVYLIQTVLSISVICGFSFTLLLLGKDEYIKYIVLIIGAMAQLWIYCWPPHMLIVETTLVAEAAYNLKWETWSKEQRKIVEIIIFRSQIPAKLTAGKFNTISIDTFSSICSTAMSFLRY</sequence>
<dbReference type="PANTHER" id="PTHR21137:SF35">
    <property type="entry name" value="ODORANT RECEPTOR 19A-RELATED"/>
    <property type="match status" value="1"/>
</dbReference>
<keyword evidence="8 11" id="KW-0675">Receptor</keyword>
<evidence type="ECO:0000256" key="2">
    <source>
        <dbReference type="ARBA" id="ARBA00022475"/>
    </source>
</evidence>
<keyword evidence="9" id="KW-0807">Transducer</keyword>
<organism evidence="11">
    <name type="scientific">Macrocentrus cingulum</name>
    <dbReference type="NCBI Taxonomy" id="535359"/>
    <lineage>
        <taxon>Eukaryota</taxon>
        <taxon>Metazoa</taxon>
        <taxon>Ecdysozoa</taxon>
        <taxon>Arthropoda</taxon>
        <taxon>Hexapoda</taxon>
        <taxon>Insecta</taxon>
        <taxon>Pterygota</taxon>
        <taxon>Neoptera</taxon>
        <taxon>Endopterygota</taxon>
        <taxon>Hymenoptera</taxon>
        <taxon>Apocrita</taxon>
        <taxon>Ichneumonoidea</taxon>
        <taxon>Braconidae</taxon>
        <taxon>Macrocentrinae</taxon>
        <taxon>Macrocentrus</taxon>
    </lineage>
</organism>
<feature type="transmembrane region" description="Helical" evidence="10">
    <location>
        <begin position="81"/>
        <end position="103"/>
    </location>
</feature>
<dbReference type="EMBL" id="KC887063">
    <property type="protein sequence ID" value="AID59301.1"/>
    <property type="molecule type" value="mRNA"/>
</dbReference>
<comment type="subcellular location">
    <subcellularLocation>
        <location evidence="1">Cell membrane</location>
        <topology evidence="1">Multi-pass membrane protein</topology>
    </subcellularLocation>
</comment>
<dbReference type="GO" id="GO:0007165">
    <property type="term" value="P:signal transduction"/>
    <property type="evidence" value="ECO:0007669"/>
    <property type="project" value="UniProtKB-KW"/>
</dbReference>
<accession>A0A0H3U745</accession>
<evidence type="ECO:0000256" key="1">
    <source>
        <dbReference type="ARBA" id="ARBA00004651"/>
    </source>
</evidence>
<evidence type="ECO:0000256" key="7">
    <source>
        <dbReference type="ARBA" id="ARBA00023136"/>
    </source>
</evidence>
<name>A0A0H3U745_9HYME</name>
<evidence type="ECO:0000256" key="10">
    <source>
        <dbReference type="SAM" id="Phobius"/>
    </source>
</evidence>
<evidence type="ECO:0000256" key="3">
    <source>
        <dbReference type="ARBA" id="ARBA00022606"/>
    </source>
</evidence>
<evidence type="ECO:0000256" key="6">
    <source>
        <dbReference type="ARBA" id="ARBA00022989"/>
    </source>
</evidence>
<keyword evidence="2" id="KW-1003">Cell membrane</keyword>
<evidence type="ECO:0000256" key="5">
    <source>
        <dbReference type="ARBA" id="ARBA00022725"/>
    </source>
</evidence>
<reference evidence="11" key="1">
    <citation type="submission" date="2013-04" db="EMBL/GenBank/DDBJ databases">
        <title>Identification and expression analysis of chemosensory receptors genes within the Macrocentrus cingulum antennal cDNA library.</title>
        <authorList>
            <person name="Ahmed T."/>
            <person name="Zhang T."/>
            <person name="Wang Z."/>
            <person name="He K."/>
            <person name="Bai S."/>
        </authorList>
    </citation>
    <scope>NUCLEOTIDE SEQUENCE</scope>
</reference>